<dbReference type="RefSeq" id="XP_011400132.1">
    <property type="nucleotide sequence ID" value="XM_011401830.1"/>
</dbReference>
<name>A0A087SN61_AUXPR</name>
<dbReference type="GeneID" id="23615826"/>
<accession>A0A087SN61</accession>
<proteinExistence type="predicted"/>
<feature type="transmembrane region" description="Helical" evidence="1">
    <location>
        <begin position="33"/>
        <end position="53"/>
    </location>
</feature>
<keyword evidence="3" id="KW-1185">Reference proteome</keyword>
<evidence type="ECO:0000313" key="2">
    <source>
        <dbReference type="EMBL" id="KFM27165.1"/>
    </source>
</evidence>
<keyword evidence="1" id="KW-0472">Membrane</keyword>
<sequence>MPRACRQTMPAGGARAGLACGVPAPPCRTSDSFWMASTVLVVVVVLTVGPLPFRGFPNSFLNMPGGCSRRARGFKQGGSSWAQAFRGLQAPQPRPRSQQVD</sequence>
<keyword evidence="1" id="KW-1133">Transmembrane helix</keyword>
<dbReference type="AlphaFoldDB" id="A0A087SN61"/>
<gene>
    <name evidence="2" type="ORF">F751_4435</name>
</gene>
<evidence type="ECO:0000256" key="1">
    <source>
        <dbReference type="SAM" id="Phobius"/>
    </source>
</evidence>
<organism evidence="2 3">
    <name type="scientific">Auxenochlorella protothecoides</name>
    <name type="common">Green microalga</name>
    <name type="synonym">Chlorella protothecoides</name>
    <dbReference type="NCBI Taxonomy" id="3075"/>
    <lineage>
        <taxon>Eukaryota</taxon>
        <taxon>Viridiplantae</taxon>
        <taxon>Chlorophyta</taxon>
        <taxon>core chlorophytes</taxon>
        <taxon>Trebouxiophyceae</taxon>
        <taxon>Chlorellales</taxon>
        <taxon>Chlorellaceae</taxon>
        <taxon>Auxenochlorella</taxon>
    </lineage>
</organism>
<dbReference type="Proteomes" id="UP000028924">
    <property type="component" value="Unassembled WGS sequence"/>
</dbReference>
<dbReference type="KEGG" id="apro:F751_4435"/>
<keyword evidence="1" id="KW-0812">Transmembrane</keyword>
<reference evidence="2 3" key="1">
    <citation type="journal article" date="2014" name="BMC Genomics">
        <title>Oil accumulation mechanisms of the oleaginous microalga Chlorella protothecoides revealed through its genome, transcriptomes, and proteomes.</title>
        <authorList>
            <person name="Gao C."/>
            <person name="Wang Y."/>
            <person name="Shen Y."/>
            <person name="Yan D."/>
            <person name="He X."/>
            <person name="Dai J."/>
            <person name="Wu Q."/>
        </authorList>
    </citation>
    <scope>NUCLEOTIDE SEQUENCE [LARGE SCALE GENOMIC DNA]</scope>
    <source>
        <strain evidence="2 3">0710</strain>
    </source>
</reference>
<protein>
    <submittedName>
        <fullName evidence="2">Uncharacterized protein</fullName>
    </submittedName>
</protein>
<dbReference type="EMBL" id="KL662144">
    <property type="protein sequence ID" value="KFM27165.1"/>
    <property type="molecule type" value="Genomic_DNA"/>
</dbReference>
<evidence type="ECO:0000313" key="3">
    <source>
        <dbReference type="Proteomes" id="UP000028924"/>
    </source>
</evidence>